<dbReference type="Gene3D" id="1.10.10.60">
    <property type="entry name" value="Homeodomain-like"/>
    <property type="match status" value="1"/>
</dbReference>
<evidence type="ECO:0000256" key="4">
    <source>
        <dbReference type="ARBA" id="ARBA00023163"/>
    </source>
</evidence>
<dbReference type="InterPro" id="IPR001647">
    <property type="entry name" value="HTH_TetR"/>
</dbReference>
<dbReference type="PRINTS" id="PR00455">
    <property type="entry name" value="HTHTETR"/>
</dbReference>
<dbReference type="Proteomes" id="UP001501581">
    <property type="component" value="Unassembled WGS sequence"/>
</dbReference>
<dbReference type="InterPro" id="IPR036271">
    <property type="entry name" value="Tet_transcr_reg_TetR-rel_C_sf"/>
</dbReference>
<comment type="caution">
    <text evidence="7">The sequence shown here is derived from an EMBL/GenBank/DDBJ whole genome shotgun (WGS) entry which is preliminary data.</text>
</comment>
<dbReference type="InterPro" id="IPR050109">
    <property type="entry name" value="HTH-type_TetR-like_transc_reg"/>
</dbReference>
<evidence type="ECO:0000313" key="7">
    <source>
        <dbReference type="EMBL" id="GAA1101455.1"/>
    </source>
</evidence>
<sequence length="197" mass="22536">MADRDRRERILRTAGALFVVRGVAGTTIRQIASEMSMSSGTIYYYYPSKESIASAILHRFLDELLAEYEQQGLDIDEVRPDELFRRLIRTSMEIASRHPNATEIYSNESSALSILPDHDEIAAKTARARNHWRRILTAGRESGAFRSDVAAEHVREVINHLTWASVRWNRAQLETDHRRIADELVSILLDGYLRRAG</sequence>
<dbReference type="InterPro" id="IPR041490">
    <property type="entry name" value="KstR2_TetR_C"/>
</dbReference>
<keyword evidence="3 5" id="KW-0238">DNA-binding</keyword>
<dbReference type="EMBL" id="BAAALG010000008">
    <property type="protein sequence ID" value="GAA1101455.1"/>
    <property type="molecule type" value="Genomic_DNA"/>
</dbReference>
<dbReference type="PANTHER" id="PTHR30055">
    <property type="entry name" value="HTH-TYPE TRANSCRIPTIONAL REGULATOR RUTR"/>
    <property type="match status" value="1"/>
</dbReference>
<protein>
    <recommendedName>
        <fullName evidence="6">HTH tetR-type domain-containing protein</fullName>
    </recommendedName>
</protein>
<dbReference type="Gene3D" id="1.10.357.10">
    <property type="entry name" value="Tetracycline Repressor, domain 2"/>
    <property type="match status" value="1"/>
</dbReference>
<dbReference type="PANTHER" id="PTHR30055:SF175">
    <property type="entry name" value="HTH-TYPE TRANSCRIPTIONAL REPRESSOR KSTR2"/>
    <property type="match status" value="1"/>
</dbReference>
<feature type="domain" description="HTH tetR-type" evidence="6">
    <location>
        <begin position="4"/>
        <end position="64"/>
    </location>
</feature>
<dbReference type="PROSITE" id="PS50977">
    <property type="entry name" value="HTH_TETR_2"/>
    <property type="match status" value="1"/>
</dbReference>
<keyword evidence="2" id="KW-0805">Transcription regulation</keyword>
<name>A0ABP4EED4_9ACTN</name>
<evidence type="ECO:0000313" key="8">
    <source>
        <dbReference type="Proteomes" id="UP001501581"/>
    </source>
</evidence>
<evidence type="ECO:0000256" key="5">
    <source>
        <dbReference type="PROSITE-ProRule" id="PRU00335"/>
    </source>
</evidence>
<dbReference type="RefSeq" id="WP_343993852.1">
    <property type="nucleotide sequence ID" value="NZ_BAAALG010000008.1"/>
</dbReference>
<dbReference type="Pfam" id="PF17932">
    <property type="entry name" value="TetR_C_24"/>
    <property type="match status" value="1"/>
</dbReference>
<accession>A0ABP4EED4</accession>
<reference evidence="8" key="1">
    <citation type="journal article" date="2019" name="Int. J. Syst. Evol. Microbiol.">
        <title>The Global Catalogue of Microorganisms (GCM) 10K type strain sequencing project: providing services to taxonomists for standard genome sequencing and annotation.</title>
        <authorList>
            <consortium name="The Broad Institute Genomics Platform"/>
            <consortium name="The Broad Institute Genome Sequencing Center for Infectious Disease"/>
            <person name="Wu L."/>
            <person name="Ma J."/>
        </authorList>
    </citation>
    <scope>NUCLEOTIDE SEQUENCE [LARGE SCALE GENOMIC DNA]</scope>
    <source>
        <strain evidence="8">JCM 13008</strain>
    </source>
</reference>
<organism evidence="7 8">
    <name type="scientific">Nocardioides dubius</name>
    <dbReference type="NCBI Taxonomy" id="317019"/>
    <lineage>
        <taxon>Bacteria</taxon>
        <taxon>Bacillati</taxon>
        <taxon>Actinomycetota</taxon>
        <taxon>Actinomycetes</taxon>
        <taxon>Propionibacteriales</taxon>
        <taxon>Nocardioidaceae</taxon>
        <taxon>Nocardioides</taxon>
    </lineage>
</organism>
<dbReference type="Pfam" id="PF00440">
    <property type="entry name" value="TetR_N"/>
    <property type="match status" value="1"/>
</dbReference>
<dbReference type="InterPro" id="IPR009057">
    <property type="entry name" value="Homeodomain-like_sf"/>
</dbReference>
<evidence type="ECO:0000256" key="1">
    <source>
        <dbReference type="ARBA" id="ARBA00022491"/>
    </source>
</evidence>
<keyword evidence="4" id="KW-0804">Transcription</keyword>
<feature type="DNA-binding region" description="H-T-H motif" evidence="5">
    <location>
        <begin position="27"/>
        <end position="46"/>
    </location>
</feature>
<gene>
    <name evidence="7" type="ORF">GCM10009668_19640</name>
</gene>
<keyword evidence="1" id="KW-0678">Repressor</keyword>
<keyword evidence="8" id="KW-1185">Reference proteome</keyword>
<dbReference type="SUPFAM" id="SSF48498">
    <property type="entry name" value="Tetracyclin repressor-like, C-terminal domain"/>
    <property type="match status" value="1"/>
</dbReference>
<evidence type="ECO:0000256" key="2">
    <source>
        <dbReference type="ARBA" id="ARBA00023015"/>
    </source>
</evidence>
<proteinExistence type="predicted"/>
<evidence type="ECO:0000259" key="6">
    <source>
        <dbReference type="PROSITE" id="PS50977"/>
    </source>
</evidence>
<dbReference type="SUPFAM" id="SSF46689">
    <property type="entry name" value="Homeodomain-like"/>
    <property type="match status" value="1"/>
</dbReference>
<evidence type="ECO:0000256" key="3">
    <source>
        <dbReference type="ARBA" id="ARBA00023125"/>
    </source>
</evidence>